<reference evidence="10" key="2">
    <citation type="submission" date="2020-11" db="EMBL/GenBank/DDBJ databases">
        <authorList>
            <person name="McCartney M.A."/>
            <person name="Auch B."/>
            <person name="Kono T."/>
            <person name="Mallez S."/>
            <person name="Becker A."/>
            <person name="Gohl D.M."/>
            <person name="Silverstein K.A.T."/>
            <person name="Koren S."/>
            <person name="Bechman K.B."/>
            <person name="Herman A."/>
            <person name="Abrahante J.E."/>
            <person name="Garbe J."/>
        </authorList>
    </citation>
    <scope>NUCLEOTIDE SEQUENCE</scope>
    <source>
        <strain evidence="10">Duluth1</strain>
        <tissue evidence="10">Whole animal</tissue>
    </source>
</reference>
<accession>A0A9D4M6L9</accession>
<dbReference type="Gene3D" id="2.60.40.4060">
    <property type="entry name" value="Reeler domain"/>
    <property type="match status" value="1"/>
</dbReference>
<evidence type="ECO:0000256" key="1">
    <source>
        <dbReference type="ARBA" id="ARBA00004613"/>
    </source>
</evidence>
<keyword evidence="6" id="KW-0732">Signal</keyword>
<sequence>MVFTLLTSVLGYSSLPPSESCSSMLLVHGFSAQTAANPYQLTLSKNTYSPCGQIQVTLQGKAAGTQFQGFMIQARSAADSSAYKTYVSFATATGVGNPCNPEVSATHANTGSADKSSLSLTWTAPNSDVGNIVFVYTMVQDFLTYWVKQESAPLTYVAESGTTCTTAATTTTRNTNGTITRPSDFGKVISCFHDGCKGANCDFMLTWKETGDEILFSLACKRPQNA</sequence>
<dbReference type="PROSITE" id="PS51019">
    <property type="entry name" value="REELIN"/>
    <property type="match status" value="1"/>
</dbReference>
<keyword evidence="5" id="KW-0399">Innate immunity</keyword>
<evidence type="ECO:0000256" key="5">
    <source>
        <dbReference type="ARBA" id="ARBA00022588"/>
    </source>
</evidence>
<keyword evidence="8" id="KW-0044">Antibiotic</keyword>
<name>A0A9D4M6L9_DREPO</name>
<dbReference type="PANTHER" id="PTHR45828">
    <property type="entry name" value="CYTOCHROME B561/FERRIC REDUCTASE TRANSMEMBRANE"/>
    <property type="match status" value="1"/>
</dbReference>
<dbReference type="CDD" id="cd08544">
    <property type="entry name" value="Reeler"/>
    <property type="match status" value="1"/>
</dbReference>
<evidence type="ECO:0000256" key="3">
    <source>
        <dbReference type="ARBA" id="ARBA00022525"/>
    </source>
</evidence>
<dbReference type="Proteomes" id="UP000828390">
    <property type="component" value="Unassembled WGS sequence"/>
</dbReference>
<keyword evidence="3" id="KW-0964">Secreted</keyword>
<dbReference type="GO" id="GO:0045087">
    <property type="term" value="P:innate immune response"/>
    <property type="evidence" value="ECO:0007669"/>
    <property type="project" value="UniProtKB-KW"/>
</dbReference>
<proteinExistence type="inferred from homology"/>
<dbReference type="InterPro" id="IPR002861">
    <property type="entry name" value="Reeler_dom"/>
</dbReference>
<dbReference type="AlphaFoldDB" id="A0A9D4M6L9"/>
<gene>
    <name evidence="10" type="ORF">DPMN_033922</name>
</gene>
<dbReference type="GO" id="GO:0005576">
    <property type="term" value="C:extracellular region"/>
    <property type="evidence" value="ECO:0007669"/>
    <property type="project" value="UniProtKB-SubCell"/>
</dbReference>
<dbReference type="GO" id="GO:0042742">
    <property type="term" value="P:defense response to bacterium"/>
    <property type="evidence" value="ECO:0007669"/>
    <property type="project" value="UniProtKB-KW"/>
</dbReference>
<reference evidence="10" key="1">
    <citation type="journal article" date="2019" name="bioRxiv">
        <title>The Genome of the Zebra Mussel, Dreissena polymorpha: A Resource for Invasive Species Research.</title>
        <authorList>
            <person name="McCartney M.A."/>
            <person name="Auch B."/>
            <person name="Kono T."/>
            <person name="Mallez S."/>
            <person name="Zhang Y."/>
            <person name="Obille A."/>
            <person name="Becker A."/>
            <person name="Abrahante J.E."/>
            <person name="Garbe J."/>
            <person name="Badalamenti J.P."/>
            <person name="Herman A."/>
            <person name="Mangelson H."/>
            <person name="Liachko I."/>
            <person name="Sullivan S."/>
            <person name="Sone E.D."/>
            <person name="Koren S."/>
            <person name="Silverstein K.A.T."/>
            <person name="Beckman K.B."/>
            <person name="Gohl D.M."/>
        </authorList>
    </citation>
    <scope>NUCLEOTIDE SEQUENCE</scope>
    <source>
        <strain evidence="10">Duluth1</strain>
        <tissue evidence="10">Whole animal</tissue>
    </source>
</reference>
<evidence type="ECO:0000256" key="6">
    <source>
        <dbReference type="ARBA" id="ARBA00022729"/>
    </source>
</evidence>
<keyword evidence="4" id="KW-0929">Antimicrobial</keyword>
<dbReference type="InterPro" id="IPR051237">
    <property type="entry name" value="Ferric-chelate_Red/DefProt"/>
</dbReference>
<comment type="caution">
    <text evidence="10">The sequence shown here is derived from an EMBL/GenBank/DDBJ whole genome shotgun (WGS) entry which is preliminary data.</text>
</comment>
<organism evidence="10 11">
    <name type="scientific">Dreissena polymorpha</name>
    <name type="common">Zebra mussel</name>
    <name type="synonym">Mytilus polymorpha</name>
    <dbReference type="NCBI Taxonomy" id="45954"/>
    <lineage>
        <taxon>Eukaryota</taxon>
        <taxon>Metazoa</taxon>
        <taxon>Spiralia</taxon>
        <taxon>Lophotrochozoa</taxon>
        <taxon>Mollusca</taxon>
        <taxon>Bivalvia</taxon>
        <taxon>Autobranchia</taxon>
        <taxon>Heteroconchia</taxon>
        <taxon>Euheterodonta</taxon>
        <taxon>Imparidentia</taxon>
        <taxon>Neoheterodontei</taxon>
        <taxon>Myida</taxon>
        <taxon>Dreissenoidea</taxon>
        <taxon>Dreissenidae</taxon>
        <taxon>Dreissena</taxon>
    </lineage>
</organism>
<evidence type="ECO:0000256" key="4">
    <source>
        <dbReference type="ARBA" id="ARBA00022529"/>
    </source>
</evidence>
<dbReference type="EMBL" id="JAIWYP010000002">
    <property type="protein sequence ID" value="KAH3870730.1"/>
    <property type="molecule type" value="Genomic_DNA"/>
</dbReference>
<evidence type="ECO:0000313" key="11">
    <source>
        <dbReference type="Proteomes" id="UP000828390"/>
    </source>
</evidence>
<comment type="similarity">
    <text evidence="2">Belongs to the insect defense protein family.</text>
</comment>
<comment type="subcellular location">
    <subcellularLocation>
        <location evidence="1">Secreted</location>
    </subcellularLocation>
</comment>
<evidence type="ECO:0000259" key="9">
    <source>
        <dbReference type="PROSITE" id="PS51019"/>
    </source>
</evidence>
<protein>
    <recommendedName>
        <fullName evidence="9">Reelin domain-containing protein</fullName>
    </recommendedName>
</protein>
<dbReference type="GO" id="GO:0016020">
    <property type="term" value="C:membrane"/>
    <property type="evidence" value="ECO:0007669"/>
    <property type="project" value="TreeGrafter"/>
</dbReference>
<dbReference type="InterPro" id="IPR042307">
    <property type="entry name" value="Reeler_sf"/>
</dbReference>
<evidence type="ECO:0000256" key="7">
    <source>
        <dbReference type="ARBA" id="ARBA00022859"/>
    </source>
</evidence>
<evidence type="ECO:0000313" key="10">
    <source>
        <dbReference type="EMBL" id="KAH3870730.1"/>
    </source>
</evidence>
<evidence type="ECO:0000256" key="8">
    <source>
        <dbReference type="ARBA" id="ARBA00023022"/>
    </source>
</evidence>
<dbReference type="Pfam" id="PF02014">
    <property type="entry name" value="Reeler"/>
    <property type="match status" value="1"/>
</dbReference>
<keyword evidence="7" id="KW-0391">Immunity</keyword>
<feature type="domain" description="Reelin" evidence="9">
    <location>
        <begin position="1"/>
        <end position="172"/>
    </location>
</feature>
<evidence type="ECO:0000256" key="2">
    <source>
        <dbReference type="ARBA" id="ARBA00008501"/>
    </source>
</evidence>
<keyword evidence="11" id="KW-1185">Reference proteome</keyword>
<dbReference type="PANTHER" id="PTHR45828:SF9">
    <property type="entry name" value="CELL WALL INTEGRITY AND STRESS RESPONSE COMPONENT 4-LIKE-RELATED"/>
    <property type="match status" value="1"/>
</dbReference>